<dbReference type="Proteomes" id="UP000465302">
    <property type="component" value="Unassembled WGS sequence"/>
</dbReference>
<dbReference type="AlphaFoldDB" id="A0A7I9WAP1"/>
<dbReference type="EMBL" id="BLKS01000001">
    <property type="protein sequence ID" value="GFG48909.1"/>
    <property type="molecule type" value="Genomic_DNA"/>
</dbReference>
<dbReference type="EMBL" id="BLKS01000001">
    <property type="protein sequence ID" value="GFG54195.1"/>
    <property type="molecule type" value="Genomic_DNA"/>
</dbReference>
<evidence type="ECO:0008006" key="6">
    <source>
        <dbReference type="Google" id="ProtNLM"/>
    </source>
</evidence>
<dbReference type="EMBL" id="BLKS01000003">
    <property type="protein sequence ID" value="GFG55051.1"/>
    <property type="molecule type" value="Genomic_DNA"/>
</dbReference>
<gene>
    <name evidence="1" type="ORF">MAGR_03500</name>
    <name evidence="2" type="ORF">MAGR_56360</name>
    <name evidence="3" type="ORF">MAGR_57980</name>
    <name evidence="4" type="ORF">MAGR_64920</name>
</gene>
<name>A0A7I9WAP1_MYCAG</name>
<proteinExistence type="predicted"/>
<accession>A0A7I9WAP1</accession>
<evidence type="ECO:0000313" key="2">
    <source>
        <dbReference type="EMBL" id="GFG54195.1"/>
    </source>
</evidence>
<sequence>MVERSIAWLTRNNRKVRYRGITRNNHWLHHRSAALNLRRLITMGLTHTGTTWALA</sequence>
<evidence type="ECO:0000313" key="3">
    <source>
        <dbReference type="EMBL" id="GFG54357.1"/>
    </source>
</evidence>
<evidence type="ECO:0000313" key="1">
    <source>
        <dbReference type="EMBL" id="GFG48909.1"/>
    </source>
</evidence>
<organism evidence="3 5">
    <name type="scientific">Mycolicibacterium agri</name>
    <name type="common">Mycobacterium agri</name>
    <dbReference type="NCBI Taxonomy" id="36811"/>
    <lineage>
        <taxon>Bacteria</taxon>
        <taxon>Bacillati</taxon>
        <taxon>Actinomycetota</taxon>
        <taxon>Actinomycetes</taxon>
        <taxon>Mycobacteriales</taxon>
        <taxon>Mycobacteriaceae</taxon>
        <taxon>Mycolicibacterium</taxon>
    </lineage>
</organism>
<reference evidence="3" key="2">
    <citation type="submission" date="2020-02" db="EMBL/GenBank/DDBJ databases">
        <authorList>
            <person name="Matsumoto Y."/>
            <person name="Motooka D."/>
            <person name="Nakamura S."/>
        </authorList>
    </citation>
    <scope>NUCLEOTIDE SEQUENCE</scope>
    <source>
        <strain evidence="3">JCM 6377</strain>
    </source>
</reference>
<evidence type="ECO:0000313" key="4">
    <source>
        <dbReference type="EMBL" id="GFG55051.1"/>
    </source>
</evidence>
<protein>
    <recommendedName>
        <fullName evidence="6">Transposase DDE domain-containing protein</fullName>
    </recommendedName>
</protein>
<dbReference type="EMBL" id="BLKS01000001">
    <property type="protein sequence ID" value="GFG54357.1"/>
    <property type="molecule type" value="Genomic_DNA"/>
</dbReference>
<comment type="caution">
    <text evidence="3">The sequence shown here is derived from an EMBL/GenBank/DDBJ whole genome shotgun (WGS) entry which is preliminary data.</text>
</comment>
<reference evidence="3 5" key="1">
    <citation type="journal article" date="2019" name="Emerg. Microbes Infect.">
        <title>Comprehensive subspecies identification of 175 nontuberculous mycobacteria species based on 7547 genomic profiles.</title>
        <authorList>
            <person name="Matsumoto Y."/>
            <person name="Kinjo T."/>
            <person name="Motooka D."/>
            <person name="Nabeya D."/>
            <person name="Jung N."/>
            <person name="Uechi K."/>
            <person name="Horii T."/>
            <person name="Iida T."/>
            <person name="Fujita J."/>
            <person name="Nakamura S."/>
        </authorList>
    </citation>
    <scope>NUCLEOTIDE SEQUENCE [LARGE SCALE GENOMIC DNA]</scope>
    <source>
        <strain evidence="3 5">JCM 6377</strain>
    </source>
</reference>
<evidence type="ECO:0000313" key="5">
    <source>
        <dbReference type="Proteomes" id="UP000465302"/>
    </source>
</evidence>